<keyword evidence="2" id="KW-1185">Reference proteome</keyword>
<protein>
    <submittedName>
        <fullName evidence="1">Uncharacterized protein</fullName>
    </submittedName>
</protein>
<reference evidence="1" key="1">
    <citation type="submission" date="2024-09" db="EMBL/GenBank/DDBJ databases">
        <title>Black Yeasts Isolated from many extreme environments.</title>
        <authorList>
            <person name="Coleine C."/>
            <person name="Stajich J.E."/>
            <person name="Selbmann L."/>
        </authorList>
    </citation>
    <scope>NUCLEOTIDE SEQUENCE</scope>
    <source>
        <strain evidence="1">CCFEE 5737</strain>
    </source>
</reference>
<accession>A0ACC3DRG1</accession>
<dbReference type="EMBL" id="JAWDJW010001365">
    <property type="protein sequence ID" value="KAK3079118.1"/>
    <property type="molecule type" value="Genomic_DNA"/>
</dbReference>
<feature type="non-terminal residue" evidence="1">
    <location>
        <position position="1"/>
    </location>
</feature>
<sequence length="277" mass="31376">TPAPAVAEPVPPPAVISNIHKRARDAWTPFSQGDEPCSTLVHLGPDPSASEDPAFVRPPKRIRPAFWDKDDAPVVHFRLMDLPAELRVNVYRWYTRLQSRDSRRMHFLNGPLMHQDKFPPIVRVSRQVRDESYPVYLNEKTFVFKSHPSNEVASNLTTWTNRLNSAYVKGLNKINIDYHNDGRPSFALKYQATGPFPAGFVQVEYVMVKGTYSYRTSPATLTTMLYKIEPTVGLESAPDRMSFSFPTEDVIAVAKVLHEATTGPNCRKARKSVHGRR</sequence>
<organism evidence="1 2">
    <name type="scientific">Coniosporium uncinatum</name>
    <dbReference type="NCBI Taxonomy" id="93489"/>
    <lineage>
        <taxon>Eukaryota</taxon>
        <taxon>Fungi</taxon>
        <taxon>Dikarya</taxon>
        <taxon>Ascomycota</taxon>
        <taxon>Pezizomycotina</taxon>
        <taxon>Dothideomycetes</taxon>
        <taxon>Dothideomycetes incertae sedis</taxon>
        <taxon>Coniosporium</taxon>
    </lineage>
</organism>
<evidence type="ECO:0000313" key="1">
    <source>
        <dbReference type="EMBL" id="KAK3079118.1"/>
    </source>
</evidence>
<evidence type="ECO:0000313" key="2">
    <source>
        <dbReference type="Proteomes" id="UP001186974"/>
    </source>
</evidence>
<dbReference type="Proteomes" id="UP001186974">
    <property type="component" value="Unassembled WGS sequence"/>
</dbReference>
<name>A0ACC3DRG1_9PEZI</name>
<proteinExistence type="predicted"/>
<gene>
    <name evidence="1" type="ORF">LTS18_005697</name>
</gene>
<comment type="caution">
    <text evidence="1">The sequence shown here is derived from an EMBL/GenBank/DDBJ whole genome shotgun (WGS) entry which is preliminary data.</text>
</comment>